<proteinExistence type="predicted"/>
<accession>A0A5B7GU08</accession>
<dbReference type="Proteomes" id="UP000324222">
    <property type="component" value="Unassembled WGS sequence"/>
</dbReference>
<evidence type="ECO:0000313" key="2">
    <source>
        <dbReference type="Proteomes" id="UP000324222"/>
    </source>
</evidence>
<reference evidence="1 2" key="1">
    <citation type="submission" date="2019-05" db="EMBL/GenBank/DDBJ databases">
        <title>Another draft genome of Portunus trituberculatus and its Hox gene families provides insights of decapod evolution.</title>
        <authorList>
            <person name="Jeong J.-H."/>
            <person name="Song I."/>
            <person name="Kim S."/>
            <person name="Choi T."/>
            <person name="Kim D."/>
            <person name="Ryu S."/>
            <person name="Kim W."/>
        </authorList>
    </citation>
    <scope>NUCLEOTIDE SEQUENCE [LARGE SCALE GENOMIC DNA]</scope>
    <source>
        <tissue evidence="1">Muscle</tissue>
    </source>
</reference>
<dbReference type="AlphaFoldDB" id="A0A5B7GU08"/>
<comment type="caution">
    <text evidence="1">The sequence shown here is derived from an EMBL/GenBank/DDBJ whole genome shotgun (WGS) entry which is preliminary data.</text>
</comment>
<name>A0A5B7GU08_PORTR</name>
<sequence length="121" mass="13166">MAIALLSTVLTVGPNKRMCMYILQRTRSPLILAVTTIVAMPLNSSELIFSSVVLGYGKQILLHIHWVCLLHIDLHLLVPQCIYEGIASQESTITIFYGATGYACLTSKTTDYASCGSDSPS</sequence>
<evidence type="ECO:0000313" key="1">
    <source>
        <dbReference type="EMBL" id="MPC63721.1"/>
    </source>
</evidence>
<keyword evidence="2" id="KW-1185">Reference proteome</keyword>
<gene>
    <name evidence="1" type="ORF">E2C01_057823</name>
</gene>
<protein>
    <submittedName>
        <fullName evidence="1">Uncharacterized protein</fullName>
    </submittedName>
</protein>
<dbReference type="EMBL" id="VSRR010021188">
    <property type="protein sequence ID" value="MPC63721.1"/>
    <property type="molecule type" value="Genomic_DNA"/>
</dbReference>
<organism evidence="1 2">
    <name type="scientific">Portunus trituberculatus</name>
    <name type="common">Swimming crab</name>
    <name type="synonym">Neptunus trituberculatus</name>
    <dbReference type="NCBI Taxonomy" id="210409"/>
    <lineage>
        <taxon>Eukaryota</taxon>
        <taxon>Metazoa</taxon>
        <taxon>Ecdysozoa</taxon>
        <taxon>Arthropoda</taxon>
        <taxon>Crustacea</taxon>
        <taxon>Multicrustacea</taxon>
        <taxon>Malacostraca</taxon>
        <taxon>Eumalacostraca</taxon>
        <taxon>Eucarida</taxon>
        <taxon>Decapoda</taxon>
        <taxon>Pleocyemata</taxon>
        <taxon>Brachyura</taxon>
        <taxon>Eubrachyura</taxon>
        <taxon>Portunoidea</taxon>
        <taxon>Portunidae</taxon>
        <taxon>Portuninae</taxon>
        <taxon>Portunus</taxon>
    </lineage>
</organism>